<proteinExistence type="predicted"/>
<dbReference type="EMBL" id="JAFKCT010000004">
    <property type="protein sequence ID" value="MBN7811556.1"/>
    <property type="molecule type" value="Genomic_DNA"/>
</dbReference>
<reference evidence="1 2" key="1">
    <citation type="submission" date="2021-03" db="EMBL/GenBank/DDBJ databases">
        <title>novel species isolated from a fishpond in China.</title>
        <authorList>
            <person name="Lu H."/>
            <person name="Cai Z."/>
        </authorList>
    </citation>
    <scope>NUCLEOTIDE SEQUENCE [LARGE SCALE GENOMIC DNA]</scope>
    <source>
        <strain evidence="1 2">H41</strain>
    </source>
</reference>
<dbReference type="RefSeq" id="WP_206578336.1">
    <property type="nucleotide sequence ID" value="NZ_JAFKCT010000004.1"/>
</dbReference>
<gene>
    <name evidence="1" type="ORF">J0A68_11385</name>
</gene>
<protein>
    <submittedName>
        <fullName evidence="1">Uncharacterized protein</fullName>
    </submittedName>
</protein>
<accession>A0ABS3C4N0</accession>
<dbReference type="Proteomes" id="UP000664317">
    <property type="component" value="Unassembled WGS sequence"/>
</dbReference>
<name>A0ABS3C4N0_9BACT</name>
<evidence type="ECO:0000313" key="1">
    <source>
        <dbReference type="EMBL" id="MBN7811556.1"/>
    </source>
</evidence>
<sequence>MALIRRDIFLFLLSATAYTNVVQLMTIPMRILLVLMFLGGFNCNGQEKLGKAEIVELENYQKEDGYFPHDCSMESDMLERAIELDKYGVELIIKSIANDGYTGHSIAFRLNSKMEVKEAEYDEWTDALDGSSTNYKIDEIELKLNSDPFKSNKLIGYYKVYMTGYYKAGDILEKEGVKDEQFQRTFKGKFNTTCDE</sequence>
<comment type="caution">
    <text evidence="1">The sequence shown here is derived from an EMBL/GenBank/DDBJ whole genome shotgun (WGS) entry which is preliminary data.</text>
</comment>
<keyword evidence="2" id="KW-1185">Reference proteome</keyword>
<organism evidence="1 2">
    <name type="scientific">Algoriphagus oliviformis</name>
    <dbReference type="NCBI Taxonomy" id="2811231"/>
    <lineage>
        <taxon>Bacteria</taxon>
        <taxon>Pseudomonadati</taxon>
        <taxon>Bacteroidota</taxon>
        <taxon>Cytophagia</taxon>
        <taxon>Cytophagales</taxon>
        <taxon>Cyclobacteriaceae</taxon>
        <taxon>Algoriphagus</taxon>
    </lineage>
</organism>
<evidence type="ECO:0000313" key="2">
    <source>
        <dbReference type="Proteomes" id="UP000664317"/>
    </source>
</evidence>